<proteinExistence type="predicted"/>
<feature type="transmembrane region" description="Helical" evidence="1">
    <location>
        <begin position="7"/>
        <end position="24"/>
    </location>
</feature>
<gene>
    <name evidence="2" type="ORF">Scep_001745</name>
</gene>
<dbReference type="AlphaFoldDB" id="A0AAP0Q5C2"/>
<protein>
    <submittedName>
        <fullName evidence="2">Uncharacterized protein</fullName>
    </submittedName>
</protein>
<evidence type="ECO:0000313" key="2">
    <source>
        <dbReference type="EMBL" id="KAK9166554.1"/>
    </source>
</evidence>
<keyword evidence="1" id="KW-0472">Membrane</keyword>
<keyword evidence="3" id="KW-1185">Reference proteome</keyword>
<evidence type="ECO:0000256" key="1">
    <source>
        <dbReference type="SAM" id="Phobius"/>
    </source>
</evidence>
<keyword evidence="1" id="KW-0812">Transmembrane</keyword>
<organism evidence="2 3">
    <name type="scientific">Stephania cephalantha</name>
    <dbReference type="NCBI Taxonomy" id="152367"/>
    <lineage>
        <taxon>Eukaryota</taxon>
        <taxon>Viridiplantae</taxon>
        <taxon>Streptophyta</taxon>
        <taxon>Embryophyta</taxon>
        <taxon>Tracheophyta</taxon>
        <taxon>Spermatophyta</taxon>
        <taxon>Magnoliopsida</taxon>
        <taxon>Ranunculales</taxon>
        <taxon>Menispermaceae</taxon>
        <taxon>Menispermoideae</taxon>
        <taxon>Cissampelideae</taxon>
        <taxon>Stephania</taxon>
    </lineage>
</organism>
<evidence type="ECO:0000313" key="3">
    <source>
        <dbReference type="Proteomes" id="UP001419268"/>
    </source>
</evidence>
<feature type="transmembrane region" description="Helical" evidence="1">
    <location>
        <begin position="30"/>
        <end position="49"/>
    </location>
</feature>
<keyword evidence="1" id="KW-1133">Transmembrane helix</keyword>
<name>A0AAP0Q5C2_9MAGN</name>
<accession>A0AAP0Q5C2</accession>
<dbReference type="EMBL" id="JBBNAG010000001">
    <property type="protein sequence ID" value="KAK9166554.1"/>
    <property type="molecule type" value="Genomic_DNA"/>
</dbReference>
<reference evidence="2 3" key="1">
    <citation type="submission" date="2024-01" db="EMBL/GenBank/DDBJ databases">
        <title>Genome assemblies of Stephania.</title>
        <authorList>
            <person name="Yang L."/>
        </authorList>
    </citation>
    <scope>NUCLEOTIDE SEQUENCE [LARGE SCALE GENOMIC DNA]</scope>
    <source>
        <strain evidence="2">JXDWG</strain>
        <tissue evidence="2">Leaf</tissue>
    </source>
</reference>
<sequence>MLVKSSASGFELWFILSLYAAYYISSKTPLYFTCILLLSVFSLLSLSFVSHSSSESTYLSTCLVLYMYSSIIK</sequence>
<comment type="caution">
    <text evidence="2">The sequence shown here is derived from an EMBL/GenBank/DDBJ whole genome shotgun (WGS) entry which is preliminary data.</text>
</comment>
<dbReference type="Proteomes" id="UP001419268">
    <property type="component" value="Unassembled WGS sequence"/>
</dbReference>